<feature type="region of interest" description="Disordered" evidence="2">
    <location>
        <begin position="44"/>
        <end position="129"/>
    </location>
</feature>
<organism evidence="4 5">
    <name type="scientific">Thelephora terrestris</name>
    <dbReference type="NCBI Taxonomy" id="56493"/>
    <lineage>
        <taxon>Eukaryota</taxon>
        <taxon>Fungi</taxon>
        <taxon>Dikarya</taxon>
        <taxon>Basidiomycota</taxon>
        <taxon>Agaricomycotina</taxon>
        <taxon>Agaricomycetes</taxon>
        <taxon>Thelephorales</taxon>
        <taxon>Thelephoraceae</taxon>
        <taxon>Thelephora</taxon>
    </lineage>
</organism>
<dbReference type="InterPro" id="IPR024253">
    <property type="entry name" value="Phosducin_thioredoxin-like_dom"/>
</dbReference>
<dbReference type="EMBL" id="WIUZ02000009">
    <property type="protein sequence ID" value="KAF9783720.1"/>
    <property type="molecule type" value="Genomic_DNA"/>
</dbReference>
<comment type="similarity">
    <text evidence="1">Belongs to the phosducin family.</text>
</comment>
<dbReference type="InterPro" id="IPR051499">
    <property type="entry name" value="Phosducin-like_reg"/>
</dbReference>
<evidence type="ECO:0000313" key="5">
    <source>
        <dbReference type="Proteomes" id="UP000736335"/>
    </source>
</evidence>
<dbReference type="Proteomes" id="UP000736335">
    <property type="component" value="Unassembled WGS sequence"/>
</dbReference>
<dbReference type="PANTHER" id="PTHR46052">
    <property type="entry name" value="PHOSDUCIN-LIKE PROTEIN"/>
    <property type="match status" value="1"/>
</dbReference>
<dbReference type="OrthoDB" id="70588at2759"/>
<sequence>MREGGGPHHPIRSPFASCHHRQLAWPEPTNFPFDELEDLVLSGKLFNGTGSGTSSPRRSPSPDSAKWPNDEYTDNYPDDNGSPNRISSTAQSNSTGAQGNGVGVGIPGRTGVKGVIRDRNEAERSARDKRAAEIKELNKRMEKASLTGMTYLEEKALEQDDDDEELEELRFARVRANGRTSHGGGGKFGHLREVGLDGFLKAVEAEERHVWVVLHLYHPSLDRCEELDDTLSKLAREHSTIKFLRAKASAVGFTSGSSSTAPKKTPEDEEDPYGEPEYNEKGHEDEDEEFGVDDEDNVDTDMLPTMLVYRGGDLVYNWVRVDWEAGKAGVEELLIKHRVLPITASDCGLPSDEEDYLELEGGDFS</sequence>
<dbReference type="PANTHER" id="PTHR46052:SF1">
    <property type="entry name" value="PHOSDUCIN-LIKE PROTEIN"/>
    <property type="match status" value="1"/>
</dbReference>
<evidence type="ECO:0000259" key="3">
    <source>
        <dbReference type="Pfam" id="PF02114"/>
    </source>
</evidence>
<dbReference type="AlphaFoldDB" id="A0A9P6L5N6"/>
<evidence type="ECO:0000313" key="4">
    <source>
        <dbReference type="EMBL" id="KAF9783720.1"/>
    </source>
</evidence>
<evidence type="ECO:0000256" key="2">
    <source>
        <dbReference type="SAM" id="MobiDB-lite"/>
    </source>
</evidence>
<dbReference type="Gene3D" id="3.40.30.10">
    <property type="entry name" value="Glutaredoxin"/>
    <property type="match status" value="1"/>
</dbReference>
<reference evidence="4" key="2">
    <citation type="submission" date="2020-11" db="EMBL/GenBank/DDBJ databases">
        <authorList>
            <consortium name="DOE Joint Genome Institute"/>
            <person name="Kuo A."/>
            <person name="Miyauchi S."/>
            <person name="Kiss E."/>
            <person name="Drula E."/>
            <person name="Kohler A."/>
            <person name="Sanchez-Garcia M."/>
            <person name="Andreopoulos B."/>
            <person name="Barry K.W."/>
            <person name="Bonito G."/>
            <person name="Buee M."/>
            <person name="Carver A."/>
            <person name="Chen C."/>
            <person name="Cichocki N."/>
            <person name="Clum A."/>
            <person name="Culley D."/>
            <person name="Crous P.W."/>
            <person name="Fauchery L."/>
            <person name="Girlanda M."/>
            <person name="Hayes R."/>
            <person name="Keri Z."/>
            <person name="Labutti K."/>
            <person name="Lipzen A."/>
            <person name="Lombard V."/>
            <person name="Magnuson J."/>
            <person name="Maillard F."/>
            <person name="Morin E."/>
            <person name="Murat C."/>
            <person name="Nolan M."/>
            <person name="Ohm R."/>
            <person name="Pangilinan J."/>
            <person name="Pereira M."/>
            <person name="Perotto S."/>
            <person name="Peter M."/>
            <person name="Riley R."/>
            <person name="Sitrit Y."/>
            <person name="Stielow B."/>
            <person name="Szollosi G."/>
            <person name="Zifcakova L."/>
            <person name="Stursova M."/>
            <person name="Spatafora J.W."/>
            <person name="Tedersoo L."/>
            <person name="Vaario L.-M."/>
            <person name="Yamada A."/>
            <person name="Yan M."/>
            <person name="Wang P."/>
            <person name="Xu J."/>
            <person name="Bruns T."/>
            <person name="Baldrian P."/>
            <person name="Vilgalys R."/>
            <person name="Henrissat B."/>
            <person name="Grigoriev I.V."/>
            <person name="Hibbett D."/>
            <person name="Nagy L.G."/>
            <person name="Martin F.M."/>
        </authorList>
    </citation>
    <scope>NUCLEOTIDE SEQUENCE</scope>
    <source>
        <strain evidence="4">UH-Tt-Lm1</strain>
    </source>
</reference>
<feature type="compositionally biased region" description="Acidic residues" evidence="2">
    <location>
        <begin position="285"/>
        <end position="297"/>
    </location>
</feature>
<evidence type="ECO:0000256" key="1">
    <source>
        <dbReference type="ARBA" id="ARBA00009686"/>
    </source>
</evidence>
<dbReference type="SUPFAM" id="SSF52833">
    <property type="entry name" value="Thioredoxin-like"/>
    <property type="match status" value="1"/>
</dbReference>
<name>A0A9P6L5N6_9AGAM</name>
<reference evidence="4" key="1">
    <citation type="journal article" date="2020" name="Nat. Commun.">
        <title>Large-scale genome sequencing of mycorrhizal fungi provides insights into the early evolution of symbiotic traits.</title>
        <authorList>
            <person name="Miyauchi S."/>
            <person name="Kiss E."/>
            <person name="Kuo A."/>
            <person name="Drula E."/>
            <person name="Kohler A."/>
            <person name="Sanchez-Garcia M."/>
            <person name="Morin E."/>
            <person name="Andreopoulos B."/>
            <person name="Barry K.W."/>
            <person name="Bonito G."/>
            <person name="Buee M."/>
            <person name="Carver A."/>
            <person name="Chen C."/>
            <person name="Cichocki N."/>
            <person name="Clum A."/>
            <person name="Culley D."/>
            <person name="Crous P.W."/>
            <person name="Fauchery L."/>
            <person name="Girlanda M."/>
            <person name="Hayes R.D."/>
            <person name="Keri Z."/>
            <person name="LaButti K."/>
            <person name="Lipzen A."/>
            <person name="Lombard V."/>
            <person name="Magnuson J."/>
            <person name="Maillard F."/>
            <person name="Murat C."/>
            <person name="Nolan M."/>
            <person name="Ohm R.A."/>
            <person name="Pangilinan J."/>
            <person name="Pereira M.F."/>
            <person name="Perotto S."/>
            <person name="Peter M."/>
            <person name="Pfister S."/>
            <person name="Riley R."/>
            <person name="Sitrit Y."/>
            <person name="Stielow J.B."/>
            <person name="Szollosi G."/>
            <person name="Zifcakova L."/>
            <person name="Stursova M."/>
            <person name="Spatafora J.W."/>
            <person name="Tedersoo L."/>
            <person name="Vaario L.M."/>
            <person name="Yamada A."/>
            <person name="Yan M."/>
            <person name="Wang P."/>
            <person name="Xu J."/>
            <person name="Bruns T."/>
            <person name="Baldrian P."/>
            <person name="Vilgalys R."/>
            <person name="Dunand C."/>
            <person name="Henrissat B."/>
            <person name="Grigoriev I.V."/>
            <person name="Hibbett D."/>
            <person name="Nagy L.G."/>
            <person name="Martin F.M."/>
        </authorList>
    </citation>
    <scope>NUCLEOTIDE SEQUENCE</scope>
    <source>
        <strain evidence="4">UH-Tt-Lm1</strain>
    </source>
</reference>
<feature type="region of interest" description="Disordered" evidence="2">
    <location>
        <begin position="253"/>
        <end position="297"/>
    </location>
</feature>
<protein>
    <submittedName>
        <fullName evidence="4">Thioredoxin-like protein</fullName>
    </submittedName>
</protein>
<dbReference type="Pfam" id="PF02114">
    <property type="entry name" value="Phosducin"/>
    <property type="match status" value="1"/>
</dbReference>
<feature type="domain" description="Phosducin" evidence="3">
    <location>
        <begin position="149"/>
        <end position="258"/>
    </location>
</feature>
<feature type="compositionally biased region" description="Gly residues" evidence="2">
    <location>
        <begin position="98"/>
        <end position="108"/>
    </location>
</feature>
<keyword evidence="5" id="KW-1185">Reference proteome</keyword>
<feature type="compositionally biased region" description="Polar residues" evidence="2">
    <location>
        <begin position="253"/>
        <end position="262"/>
    </location>
</feature>
<accession>A0A9P6L5N6</accession>
<gene>
    <name evidence="4" type="ORF">BJ322DRAFT_1100368</name>
</gene>
<dbReference type="InterPro" id="IPR036249">
    <property type="entry name" value="Thioredoxin-like_sf"/>
</dbReference>
<feature type="compositionally biased region" description="Low complexity" evidence="2">
    <location>
        <begin position="52"/>
        <end position="62"/>
    </location>
</feature>
<proteinExistence type="inferred from homology"/>
<feature type="compositionally biased region" description="Polar residues" evidence="2">
    <location>
        <begin position="81"/>
        <end position="97"/>
    </location>
</feature>
<feature type="compositionally biased region" description="Basic and acidic residues" evidence="2">
    <location>
        <begin position="115"/>
        <end position="129"/>
    </location>
</feature>
<comment type="caution">
    <text evidence="4">The sequence shown here is derived from an EMBL/GenBank/DDBJ whole genome shotgun (WGS) entry which is preliminary data.</text>
</comment>